<organism evidence="1 2">
    <name type="scientific">Plectus sambesii</name>
    <dbReference type="NCBI Taxonomy" id="2011161"/>
    <lineage>
        <taxon>Eukaryota</taxon>
        <taxon>Metazoa</taxon>
        <taxon>Ecdysozoa</taxon>
        <taxon>Nematoda</taxon>
        <taxon>Chromadorea</taxon>
        <taxon>Plectida</taxon>
        <taxon>Plectina</taxon>
        <taxon>Plectoidea</taxon>
        <taxon>Plectidae</taxon>
        <taxon>Plectus</taxon>
    </lineage>
</organism>
<proteinExistence type="predicted"/>
<evidence type="ECO:0000313" key="1">
    <source>
        <dbReference type="Proteomes" id="UP000887566"/>
    </source>
</evidence>
<dbReference type="Proteomes" id="UP000887566">
    <property type="component" value="Unplaced"/>
</dbReference>
<keyword evidence="1" id="KW-1185">Reference proteome</keyword>
<dbReference type="WBParaSite" id="PSAMB.scaffold10823size3810.g33643.t1">
    <property type="protein sequence ID" value="PSAMB.scaffold10823size3810.g33643.t1"/>
    <property type="gene ID" value="PSAMB.scaffold10823size3810.g33643"/>
</dbReference>
<name>A0A914ULS3_9BILA</name>
<accession>A0A914ULS3</accession>
<reference evidence="2" key="1">
    <citation type="submission" date="2022-11" db="UniProtKB">
        <authorList>
            <consortium name="WormBaseParasite"/>
        </authorList>
    </citation>
    <scope>IDENTIFICATION</scope>
</reference>
<protein>
    <submittedName>
        <fullName evidence="2">Uncharacterized protein</fullName>
    </submittedName>
</protein>
<sequence length="93" mass="10963">MESRTFPEPVEPADWSIKDDITEDKNSLVDHLRAKQQMAELPHATHQPRRISDATKTLLEKRRQMKQESKDLIEYSLLCKLIRSQLKADLEEY</sequence>
<evidence type="ECO:0000313" key="2">
    <source>
        <dbReference type="WBParaSite" id="PSAMB.scaffold10823size3810.g33643.t1"/>
    </source>
</evidence>
<dbReference type="AlphaFoldDB" id="A0A914ULS3"/>